<feature type="domain" description="Type II/III secretion system secretin-like" evidence="8">
    <location>
        <begin position="261"/>
        <end position="420"/>
    </location>
</feature>
<evidence type="ECO:0000313" key="11">
    <source>
        <dbReference type="EMBL" id="SMY16095.1"/>
    </source>
</evidence>
<dbReference type="Pfam" id="PF00263">
    <property type="entry name" value="Secretin"/>
    <property type="match status" value="1"/>
</dbReference>
<sequence length="420" mass="45563">MKAIIVILLLSFSFNTYAAKKIDAFEAQNMPIAEFVQWFSTSLNQNVIISEGVKGAVTFSAPSLDAADFYPFIETVLASNGFRLEKNGNIFKVSLLRVGDPLPQVLGQELLMPGQTEVVVRNINVVPPKTKFYDLLHIDNKSVTPIIQTLLDNYSTNTGETQTAYSIIMLPHANSLIVTGSPSQIVQIDNLIQRIDVRRKQIFIQAVVVESQINDGKEVGVNLNAMLGDFGFSVITKQTEGVLTGGSIIFKGGDIDGLINAISTNSKTKLLSKPHLLITDREQGYITVGQNVPFLVSSEVTDGGNTIQKIERQNVGVSLRVTPHIIGDTVLMNINQTSSSVSNSDIASDIITNNRQIQTVIQAKDGQSIILGGLVGEESRNNDTGVPILKDIPLIGSLFGSTSDREINNQLSVLIKVSII</sequence>
<dbReference type="PRINTS" id="PR00811">
    <property type="entry name" value="BCTERIALGSPD"/>
</dbReference>
<keyword evidence="2" id="KW-0812">Transmembrane</keyword>
<reference evidence="12" key="1">
    <citation type="submission" date="2017-06" db="EMBL/GenBank/DDBJ databases">
        <authorList>
            <person name="Rodrigo-Torres L."/>
            <person name="Arahal R. D."/>
            <person name="Lucena T."/>
        </authorList>
    </citation>
    <scope>NUCLEOTIDE SEQUENCE [LARGE SCALE GENOMIC DNA]</scope>
    <source>
        <strain evidence="12">type strain: CECT 9192</strain>
    </source>
</reference>
<dbReference type="InterPro" id="IPR005644">
    <property type="entry name" value="NolW-like"/>
</dbReference>
<evidence type="ECO:0000256" key="1">
    <source>
        <dbReference type="ARBA" id="ARBA00004370"/>
    </source>
</evidence>
<dbReference type="Gene3D" id="3.30.1370.120">
    <property type="match status" value="1"/>
</dbReference>
<dbReference type="InterPro" id="IPR038591">
    <property type="entry name" value="NolW-like_sf"/>
</dbReference>
<evidence type="ECO:0000256" key="2">
    <source>
        <dbReference type="ARBA" id="ARBA00022692"/>
    </source>
</evidence>
<keyword evidence="12" id="KW-1185">Reference proteome</keyword>
<dbReference type="InterPro" id="IPR004846">
    <property type="entry name" value="T2SS/T3SS_dom"/>
</dbReference>
<keyword evidence="4" id="KW-0472">Membrane</keyword>
<dbReference type="PRINTS" id="PR01032">
    <property type="entry name" value="PHAGEIV"/>
</dbReference>
<gene>
    <name evidence="11" type="primary">pulD_1</name>
    <name evidence="11" type="ORF">PAQU9191_01326</name>
</gene>
<dbReference type="Pfam" id="PF03958">
    <property type="entry name" value="Secretin_N"/>
    <property type="match status" value="1"/>
</dbReference>
<evidence type="ECO:0000313" key="12">
    <source>
        <dbReference type="Proteomes" id="UP000196485"/>
    </source>
</evidence>
<comment type="similarity">
    <text evidence="5">Belongs to the bacterial secretin family.</text>
</comment>
<dbReference type="InterPro" id="IPR001775">
    <property type="entry name" value="GspD/PilQ"/>
</dbReference>
<feature type="domain" description="NolW-like" evidence="9">
    <location>
        <begin position="133"/>
        <end position="201"/>
    </location>
</feature>
<evidence type="ECO:0000256" key="5">
    <source>
        <dbReference type="RuleBase" id="RU004003"/>
    </source>
</evidence>
<evidence type="ECO:0000256" key="4">
    <source>
        <dbReference type="ARBA" id="ARBA00023136"/>
    </source>
</evidence>
<evidence type="ECO:0000259" key="9">
    <source>
        <dbReference type="Pfam" id="PF03958"/>
    </source>
</evidence>
<feature type="signal peptide" evidence="7">
    <location>
        <begin position="1"/>
        <end position="18"/>
    </location>
</feature>
<name>A0A1Y6KY63_9GAMM</name>
<keyword evidence="3 7" id="KW-0732">Signal</keyword>
<organism evidence="11 12">
    <name type="scientific">Photobacterium aquimaris</name>
    <dbReference type="NCBI Taxonomy" id="512643"/>
    <lineage>
        <taxon>Bacteria</taxon>
        <taxon>Pseudomonadati</taxon>
        <taxon>Pseudomonadota</taxon>
        <taxon>Gammaproteobacteria</taxon>
        <taxon>Vibrionales</taxon>
        <taxon>Vibrionaceae</taxon>
        <taxon>Photobacterium</taxon>
    </lineage>
</organism>
<dbReference type="InterPro" id="IPR050810">
    <property type="entry name" value="Bact_Secretion_Sys_Channel"/>
</dbReference>
<comment type="subcellular location">
    <subcellularLocation>
        <location evidence="6">Cell outer membrane</location>
    </subcellularLocation>
    <subcellularLocation>
        <location evidence="1">Membrane</location>
    </subcellularLocation>
</comment>
<evidence type="ECO:0000259" key="10">
    <source>
        <dbReference type="Pfam" id="PF21305"/>
    </source>
</evidence>
<dbReference type="GO" id="GO:0009279">
    <property type="term" value="C:cell outer membrane"/>
    <property type="evidence" value="ECO:0007669"/>
    <property type="project" value="UniProtKB-SubCell"/>
</dbReference>
<evidence type="ECO:0000256" key="7">
    <source>
        <dbReference type="SAM" id="SignalP"/>
    </source>
</evidence>
<protein>
    <submittedName>
        <fullName evidence="11">Type II secretion system protein D</fullName>
    </submittedName>
</protein>
<dbReference type="EMBL" id="FYAH01000002">
    <property type="protein sequence ID" value="SMY16095.1"/>
    <property type="molecule type" value="Genomic_DNA"/>
</dbReference>
<dbReference type="Gene3D" id="3.55.50.30">
    <property type="match status" value="1"/>
</dbReference>
<dbReference type="AlphaFoldDB" id="A0A1Y6KY63"/>
<feature type="domain" description="GspD-like N0" evidence="10">
    <location>
        <begin position="27"/>
        <end position="93"/>
    </location>
</feature>
<dbReference type="GO" id="GO:0009306">
    <property type="term" value="P:protein secretion"/>
    <property type="evidence" value="ECO:0007669"/>
    <property type="project" value="InterPro"/>
</dbReference>
<feature type="chain" id="PRO_5012057210" evidence="7">
    <location>
        <begin position="19"/>
        <end position="420"/>
    </location>
</feature>
<dbReference type="PANTHER" id="PTHR30332:SF24">
    <property type="entry name" value="SECRETIN GSPD-RELATED"/>
    <property type="match status" value="1"/>
</dbReference>
<evidence type="ECO:0000259" key="8">
    <source>
        <dbReference type="Pfam" id="PF00263"/>
    </source>
</evidence>
<dbReference type="PANTHER" id="PTHR30332">
    <property type="entry name" value="PROBABLE GENERAL SECRETION PATHWAY PROTEIN D"/>
    <property type="match status" value="1"/>
</dbReference>
<evidence type="ECO:0000256" key="3">
    <source>
        <dbReference type="ARBA" id="ARBA00022729"/>
    </source>
</evidence>
<dbReference type="InterPro" id="IPR049371">
    <property type="entry name" value="GspD-like_N0"/>
</dbReference>
<evidence type="ECO:0000256" key="6">
    <source>
        <dbReference type="RuleBase" id="RU004004"/>
    </source>
</evidence>
<accession>A0A1Y6KY63</accession>
<dbReference type="RefSeq" id="WP_087820220.1">
    <property type="nucleotide sequence ID" value="NZ_FYAH01000002.1"/>
</dbReference>
<proteinExistence type="inferred from homology"/>
<dbReference type="Proteomes" id="UP000196485">
    <property type="component" value="Unassembled WGS sequence"/>
</dbReference>
<dbReference type="GO" id="GO:0015627">
    <property type="term" value="C:type II protein secretion system complex"/>
    <property type="evidence" value="ECO:0007669"/>
    <property type="project" value="TreeGrafter"/>
</dbReference>
<dbReference type="Pfam" id="PF21305">
    <property type="entry name" value="type_II_gspD_N0"/>
    <property type="match status" value="1"/>
</dbReference>
<keyword evidence="6" id="KW-0813">Transport</keyword>